<evidence type="ECO:0000313" key="2">
    <source>
        <dbReference type="Proteomes" id="UP000094165"/>
    </source>
</evidence>
<evidence type="ECO:0000313" key="1">
    <source>
        <dbReference type="EMBL" id="OEE74739.1"/>
    </source>
</evidence>
<dbReference type="EMBL" id="AJYW02000182">
    <property type="protein sequence ID" value="OEE74739.1"/>
    <property type="molecule type" value="Genomic_DNA"/>
</dbReference>
<dbReference type="Proteomes" id="UP000094165">
    <property type="component" value="Unassembled WGS sequence"/>
</dbReference>
<dbReference type="AlphaFoldDB" id="A0A1E5CWS1"/>
<organism evidence="1 2">
    <name type="scientific">Vibrio genomosp. F6 str. FF-238</name>
    <dbReference type="NCBI Taxonomy" id="1191298"/>
    <lineage>
        <taxon>Bacteria</taxon>
        <taxon>Pseudomonadati</taxon>
        <taxon>Pseudomonadota</taxon>
        <taxon>Gammaproteobacteria</taxon>
        <taxon>Vibrionales</taxon>
        <taxon>Vibrionaceae</taxon>
        <taxon>Vibrio</taxon>
    </lineage>
</organism>
<protein>
    <recommendedName>
        <fullName evidence="3">3-demethylubiquinone-9 3-methyltransferase</fullName>
    </recommendedName>
</protein>
<proteinExistence type="predicted"/>
<name>A0A1E5CWS1_9VIBR</name>
<accession>A0A1E5CWS1</accession>
<gene>
    <name evidence="1" type="ORF">A130_06090</name>
</gene>
<dbReference type="RefSeq" id="WP_017054548.1">
    <property type="nucleotide sequence ID" value="NZ_AJYW02000182.1"/>
</dbReference>
<sequence length="62" mass="7046">MDSITSQLKNDFYAHLRSMQANNSGISTSSVSLLTQEELSELESVWIQLAVWKKSQKQQLNC</sequence>
<reference evidence="1 2" key="1">
    <citation type="journal article" date="2012" name="Science">
        <title>Ecological populations of bacteria act as socially cohesive units of antibiotic production and resistance.</title>
        <authorList>
            <person name="Cordero O.X."/>
            <person name="Wildschutte H."/>
            <person name="Kirkup B."/>
            <person name="Proehl S."/>
            <person name="Ngo L."/>
            <person name="Hussain F."/>
            <person name="Le Roux F."/>
            <person name="Mincer T."/>
            <person name="Polz M.F."/>
        </authorList>
    </citation>
    <scope>NUCLEOTIDE SEQUENCE [LARGE SCALE GENOMIC DNA]</scope>
    <source>
        <strain evidence="1 2">FF-238</strain>
    </source>
</reference>
<evidence type="ECO:0008006" key="3">
    <source>
        <dbReference type="Google" id="ProtNLM"/>
    </source>
</evidence>
<comment type="caution">
    <text evidence="1">The sequence shown here is derived from an EMBL/GenBank/DDBJ whole genome shotgun (WGS) entry which is preliminary data.</text>
</comment>
<keyword evidence="2" id="KW-1185">Reference proteome</keyword>